<dbReference type="RefSeq" id="WP_116072897.1">
    <property type="nucleotide sequence ID" value="NZ_CP187630.1"/>
</dbReference>
<evidence type="ECO:0000313" key="2">
    <source>
        <dbReference type="EMBL" id="RDZ16183.1"/>
    </source>
</evidence>
<comment type="caution">
    <text evidence="2">The sequence shown here is derived from an EMBL/GenBank/DDBJ whole genome shotgun (WGS) entry which is preliminary data.</text>
</comment>
<evidence type="ECO:0000259" key="1">
    <source>
        <dbReference type="Pfam" id="PF13847"/>
    </source>
</evidence>
<name>A0A3D8X585_PRIMG</name>
<dbReference type="Proteomes" id="UP000256519">
    <property type="component" value="Unassembled WGS sequence"/>
</dbReference>
<dbReference type="Gene3D" id="3.40.50.150">
    <property type="entry name" value="Vaccinia Virus protein VP39"/>
    <property type="match status" value="1"/>
</dbReference>
<evidence type="ECO:0000313" key="3">
    <source>
        <dbReference type="Proteomes" id="UP000256519"/>
    </source>
</evidence>
<keyword evidence="2" id="KW-0808">Transferase</keyword>
<reference evidence="2 3" key="1">
    <citation type="journal article" date="2018" name="Appl. Environ. Microbiol.">
        <title>Antimicrobial susceptibility testing and tentative epidemiological cut-off values of five Bacillus species relevant for use as animal feed additives or for plant protection.</title>
        <authorList>
            <person name="Agerso Y."/>
            <person name="Stuer-Lauridsen B."/>
            <person name="Bjerre K."/>
            <person name="Jensen M.G."/>
            <person name="Johansen E."/>
            <person name="Bennedsen M."/>
            <person name="Brockmann E."/>
            <person name="Nielsen B."/>
        </authorList>
    </citation>
    <scope>NUCLEOTIDE SEQUENCE [LARGE SCALE GENOMIC DNA]</scope>
    <source>
        <strain evidence="2 3">CHCC20162</strain>
    </source>
</reference>
<dbReference type="SUPFAM" id="SSF53335">
    <property type="entry name" value="S-adenosyl-L-methionine-dependent methyltransferases"/>
    <property type="match status" value="1"/>
</dbReference>
<keyword evidence="2" id="KW-0489">Methyltransferase</keyword>
<accession>A0A3D8X585</accession>
<feature type="domain" description="Methyltransferase" evidence="1">
    <location>
        <begin position="35"/>
        <end position="144"/>
    </location>
</feature>
<proteinExistence type="predicted"/>
<dbReference type="EMBL" id="PQWM01000007">
    <property type="protein sequence ID" value="RDZ16183.1"/>
    <property type="molecule type" value="Genomic_DNA"/>
</dbReference>
<gene>
    <name evidence="2" type="ORF">C3744_06520</name>
</gene>
<dbReference type="InterPro" id="IPR025714">
    <property type="entry name" value="Methyltranfer_dom"/>
</dbReference>
<dbReference type="CDD" id="cd02440">
    <property type="entry name" value="AdoMet_MTases"/>
    <property type="match status" value="1"/>
</dbReference>
<dbReference type="GO" id="GO:0008168">
    <property type="term" value="F:methyltransferase activity"/>
    <property type="evidence" value="ECO:0007669"/>
    <property type="project" value="UniProtKB-KW"/>
</dbReference>
<dbReference type="InterPro" id="IPR029063">
    <property type="entry name" value="SAM-dependent_MTases_sf"/>
</dbReference>
<dbReference type="AlphaFoldDB" id="A0A3D8X585"/>
<sequence length="249" mass="28385">MDRNKFSSIAHREHLFSNPISETKINRIIDFLQLEPHAKVLDIGAGKCELLIRLVEKYGIGAIAVESHEGSILEAKQQAQKRIPEEKITYIVQDAKQVISEYVNHFDVGICVGSTHALGSLELTLQALKRNVKKGGFILVGEGYWKKKPSQEYLDALGGADESELKKHHENVFIGESMGLVPIWSVVASDDDWDEYEGLYAMSMEKYCYENPNDPDYHSMLNKIRSWKRTYLTWGRDTLGFGLYLFQNQ</sequence>
<dbReference type="GO" id="GO:0032259">
    <property type="term" value="P:methylation"/>
    <property type="evidence" value="ECO:0007669"/>
    <property type="project" value="UniProtKB-KW"/>
</dbReference>
<organism evidence="2 3">
    <name type="scientific">Priestia megaterium</name>
    <name type="common">Bacillus megaterium</name>
    <dbReference type="NCBI Taxonomy" id="1404"/>
    <lineage>
        <taxon>Bacteria</taxon>
        <taxon>Bacillati</taxon>
        <taxon>Bacillota</taxon>
        <taxon>Bacilli</taxon>
        <taxon>Bacillales</taxon>
        <taxon>Bacillaceae</taxon>
        <taxon>Priestia</taxon>
    </lineage>
</organism>
<protein>
    <submittedName>
        <fullName evidence="2">SAM-dependent methyltransferase</fullName>
    </submittedName>
</protein>
<dbReference type="Pfam" id="PF13847">
    <property type="entry name" value="Methyltransf_31"/>
    <property type="match status" value="1"/>
</dbReference>